<feature type="domain" description="RING-type" evidence="6">
    <location>
        <begin position="18"/>
        <end position="60"/>
    </location>
</feature>
<reference evidence="7 8" key="1">
    <citation type="journal article" date="2020" name="G3 (Bethesda)">
        <title>Improved Reference Genome for Cyclotella cryptica CCMP332, a Model for Cell Wall Morphogenesis, Salinity Adaptation, and Lipid Production in Diatoms (Bacillariophyta).</title>
        <authorList>
            <person name="Roberts W.R."/>
            <person name="Downey K.M."/>
            <person name="Ruck E.C."/>
            <person name="Traller J.C."/>
            <person name="Alverson A.J."/>
        </authorList>
    </citation>
    <scope>NUCLEOTIDE SEQUENCE [LARGE SCALE GENOMIC DNA]</scope>
    <source>
        <strain evidence="7 8">CCMP332</strain>
    </source>
</reference>
<gene>
    <name evidence="7" type="ORF">HJC23_001352</name>
</gene>
<keyword evidence="3" id="KW-0862">Zinc</keyword>
<evidence type="ECO:0000256" key="1">
    <source>
        <dbReference type="ARBA" id="ARBA00022723"/>
    </source>
</evidence>
<evidence type="ECO:0000256" key="5">
    <source>
        <dbReference type="SAM" id="MobiDB-lite"/>
    </source>
</evidence>
<dbReference type="SMART" id="SM00184">
    <property type="entry name" value="RING"/>
    <property type="match status" value="1"/>
</dbReference>
<dbReference type="SUPFAM" id="SSF57850">
    <property type="entry name" value="RING/U-box"/>
    <property type="match status" value="1"/>
</dbReference>
<evidence type="ECO:0000313" key="8">
    <source>
        <dbReference type="Proteomes" id="UP001516023"/>
    </source>
</evidence>
<dbReference type="Proteomes" id="UP001516023">
    <property type="component" value="Unassembled WGS sequence"/>
</dbReference>
<dbReference type="Gene3D" id="3.30.40.10">
    <property type="entry name" value="Zinc/RING finger domain, C3HC4 (zinc finger)"/>
    <property type="match status" value="1"/>
</dbReference>
<evidence type="ECO:0000259" key="6">
    <source>
        <dbReference type="PROSITE" id="PS50089"/>
    </source>
</evidence>
<name>A0ABD3PPA5_9STRA</name>
<organism evidence="7 8">
    <name type="scientific">Cyclotella cryptica</name>
    <dbReference type="NCBI Taxonomy" id="29204"/>
    <lineage>
        <taxon>Eukaryota</taxon>
        <taxon>Sar</taxon>
        <taxon>Stramenopiles</taxon>
        <taxon>Ochrophyta</taxon>
        <taxon>Bacillariophyta</taxon>
        <taxon>Coscinodiscophyceae</taxon>
        <taxon>Thalassiosirophycidae</taxon>
        <taxon>Stephanodiscales</taxon>
        <taxon>Stephanodiscaceae</taxon>
        <taxon>Cyclotella</taxon>
    </lineage>
</organism>
<dbReference type="InterPro" id="IPR013083">
    <property type="entry name" value="Znf_RING/FYVE/PHD"/>
</dbReference>
<evidence type="ECO:0000313" key="7">
    <source>
        <dbReference type="EMBL" id="KAL3789544.1"/>
    </source>
</evidence>
<dbReference type="GO" id="GO:0008270">
    <property type="term" value="F:zinc ion binding"/>
    <property type="evidence" value="ECO:0007669"/>
    <property type="project" value="UniProtKB-KW"/>
</dbReference>
<dbReference type="Pfam" id="PF13445">
    <property type="entry name" value="zf-RING_UBOX"/>
    <property type="match status" value="1"/>
</dbReference>
<dbReference type="InterPro" id="IPR017907">
    <property type="entry name" value="Znf_RING_CS"/>
</dbReference>
<dbReference type="InterPro" id="IPR050143">
    <property type="entry name" value="TRIM/RBCC"/>
</dbReference>
<evidence type="ECO:0000256" key="4">
    <source>
        <dbReference type="PROSITE-ProRule" id="PRU00175"/>
    </source>
</evidence>
<keyword evidence="8" id="KW-1185">Reference proteome</keyword>
<feature type="region of interest" description="Disordered" evidence="5">
    <location>
        <begin position="256"/>
        <end position="283"/>
    </location>
</feature>
<dbReference type="AlphaFoldDB" id="A0ABD3PPA5"/>
<accession>A0ABD3PPA5</accession>
<dbReference type="SUPFAM" id="SSF49599">
    <property type="entry name" value="TRAF domain-like"/>
    <property type="match status" value="1"/>
</dbReference>
<dbReference type="PANTHER" id="PTHR24103">
    <property type="entry name" value="E3 UBIQUITIN-PROTEIN LIGASE TRIM"/>
    <property type="match status" value="1"/>
</dbReference>
<protein>
    <recommendedName>
        <fullName evidence="6">RING-type domain-containing protein</fullName>
    </recommendedName>
</protein>
<dbReference type="InterPro" id="IPR027370">
    <property type="entry name" value="Znf-RING_euk"/>
</dbReference>
<dbReference type="PROSITE" id="PS00518">
    <property type="entry name" value="ZF_RING_1"/>
    <property type="match status" value="1"/>
</dbReference>
<sequence>MGHPTSVFVTPPDPNLKCAICLDIFSDPVSLVHCGHTFCHECLTSSMQASPTTPCCPECRAPINKKNKAHRVRVIESTIGNAIVRCRNAYLDDECHPHEYCPQECSWTGPLSQWPLHASRDCSVEIIQCPISGCCHQCTRGQMASHLGSSACIESAIESRMAPLQSQLDEMRDQNEKWNEAVEFLAKEKDEYARQNQLLAVENEWLRSKEIHMKQSEKRVFKLQREKKELMIRVQSLESRVKEEIERRMDAENIVRENSKRKREEISSSNCSHKKKKKGGYTGRIRAVSSGTELEVHAIF</sequence>
<evidence type="ECO:0000256" key="3">
    <source>
        <dbReference type="ARBA" id="ARBA00022833"/>
    </source>
</evidence>
<comment type="caution">
    <text evidence="7">The sequence shown here is derived from an EMBL/GenBank/DDBJ whole genome shotgun (WGS) entry which is preliminary data.</text>
</comment>
<keyword evidence="2 4" id="KW-0863">Zinc-finger</keyword>
<keyword evidence="1" id="KW-0479">Metal-binding</keyword>
<dbReference type="PROSITE" id="PS50089">
    <property type="entry name" value="ZF_RING_2"/>
    <property type="match status" value="1"/>
</dbReference>
<dbReference type="EMBL" id="JABMIG020000139">
    <property type="protein sequence ID" value="KAL3789544.1"/>
    <property type="molecule type" value="Genomic_DNA"/>
</dbReference>
<dbReference type="InterPro" id="IPR001841">
    <property type="entry name" value="Znf_RING"/>
</dbReference>
<proteinExistence type="predicted"/>
<evidence type="ECO:0000256" key="2">
    <source>
        <dbReference type="ARBA" id="ARBA00022771"/>
    </source>
</evidence>
<feature type="compositionally biased region" description="Basic and acidic residues" evidence="5">
    <location>
        <begin position="256"/>
        <end position="266"/>
    </location>
</feature>